<dbReference type="GO" id="GO:0005525">
    <property type="term" value="F:GTP binding"/>
    <property type="evidence" value="ECO:0007669"/>
    <property type="project" value="UniProtKB-KW"/>
</dbReference>
<dbReference type="GO" id="GO:0003924">
    <property type="term" value="F:GTPase activity"/>
    <property type="evidence" value="ECO:0007669"/>
    <property type="project" value="InterPro"/>
</dbReference>
<dbReference type="Pfam" id="PF00025">
    <property type="entry name" value="Arf"/>
    <property type="match status" value="1"/>
</dbReference>
<dbReference type="PANTHER" id="PTHR45909">
    <property type="entry name" value="ADP-RIBOSYLATION FACTOR-RELATED PROTEIN 1"/>
    <property type="match status" value="1"/>
</dbReference>
<dbReference type="STRING" id="6290.A0A0N4WQ12"/>
<reference evidence="3 4" key="2">
    <citation type="submission" date="2018-11" db="EMBL/GenBank/DDBJ databases">
        <authorList>
            <consortium name="Pathogen Informatics"/>
        </authorList>
    </citation>
    <scope>NUCLEOTIDE SEQUENCE [LARGE SCALE GENOMIC DNA]</scope>
    <source>
        <strain evidence="3 4">MHpl1</strain>
    </source>
</reference>
<gene>
    <name evidence="3" type="ORF">HPLM_LOCUS13484</name>
</gene>
<dbReference type="AlphaFoldDB" id="A0A0N4WQ12"/>
<dbReference type="Proteomes" id="UP000268014">
    <property type="component" value="Unassembled WGS sequence"/>
</dbReference>
<evidence type="ECO:0000313" key="4">
    <source>
        <dbReference type="Proteomes" id="UP000268014"/>
    </source>
</evidence>
<dbReference type="InterPro" id="IPR027417">
    <property type="entry name" value="P-loop_NTPase"/>
</dbReference>
<name>A0A0N4WQ12_HAEPC</name>
<keyword evidence="2" id="KW-0342">GTP-binding</keyword>
<reference evidence="5" key="1">
    <citation type="submission" date="2017-02" db="UniProtKB">
        <authorList>
            <consortium name="WormBaseParasite"/>
        </authorList>
    </citation>
    <scope>IDENTIFICATION</scope>
</reference>
<accession>A0A0N4WQ12</accession>
<dbReference type="SUPFAM" id="SSF52540">
    <property type="entry name" value="P-loop containing nucleoside triphosphate hydrolases"/>
    <property type="match status" value="1"/>
</dbReference>
<protein>
    <submittedName>
        <fullName evidence="5">GTP-binding protein Rheb</fullName>
    </submittedName>
</protein>
<evidence type="ECO:0000313" key="3">
    <source>
        <dbReference type="EMBL" id="VDO49340.1"/>
    </source>
</evidence>
<evidence type="ECO:0000313" key="5">
    <source>
        <dbReference type="WBParaSite" id="HPLM_0001349201-mRNA-1"/>
    </source>
</evidence>
<dbReference type="PANTHER" id="PTHR45909:SF1">
    <property type="entry name" value="ADP-RIBOSYLATION FACTOR-RELATED PROTEIN 1"/>
    <property type="match status" value="1"/>
</dbReference>
<dbReference type="GO" id="GO:0043001">
    <property type="term" value="P:Golgi to plasma membrane protein transport"/>
    <property type="evidence" value="ECO:0007669"/>
    <property type="project" value="TreeGrafter"/>
</dbReference>
<evidence type="ECO:0000256" key="2">
    <source>
        <dbReference type="ARBA" id="ARBA00023134"/>
    </source>
</evidence>
<dbReference type="Gene3D" id="3.40.50.300">
    <property type="entry name" value="P-loop containing nucleotide triphosphate hydrolases"/>
    <property type="match status" value="1"/>
</dbReference>
<dbReference type="EMBL" id="UZAF01018225">
    <property type="protein sequence ID" value="VDO49340.1"/>
    <property type="molecule type" value="Genomic_DNA"/>
</dbReference>
<organism evidence="5">
    <name type="scientific">Haemonchus placei</name>
    <name type="common">Barber's pole worm</name>
    <dbReference type="NCBI Taxonomy" id="6290"/>
    <lineage>
        <taxon>Eukaryota</taxon>
        <taxon>Metazoa</taxon>
        <taxon>Ecdysozoa</taxon>
        <taxon>Nematoda</taxon>
        <taxon>Chromadorea</taxon>
        <taxon>Rhabditida</taxon>
        <taxon>Rhabditina</taxon>
        <taxon>Rhabditomorpha</taxon>
        <taxon>Strongyloidea</taxon>
        <taxon>Trichostrongylidae</taxon>
        <taxon>Haemonchus</taxon>
    </lineage>
</organism>
<keyword evidence="4" id="KW-1185">Reference proteome</keyword>
<dbReference type="InterPro" id="IPR006689">
    <property type="entry name" value="Small_GTPase_ARF/SAR"/>
</dbReference>
<keyword evidence="1" id="KW-0547">Nucleotide-binding</keyword>
<evidence type="ECO:0000256" key="1">
    <source>
        <dbReference type="ARBA" id="ARBA00022741"/>
    </source>
</evidence>
<dbReference type="WBParaSite" id="HPLM_0001349201-mRNA-1">
    <property type="protein sequence ID" value="HPLM_0001349201-mRNA-1"/>
    <property type="gene ID" value="HPLM_0001349201"/>
</dbReference>
<dbReference type="GO" id="GO:0005794">
    <property type="term" value="C:Golgi apparatus"/>
    <property type="evidence" value="ECO:0007669"/>
    <property type="project" value="TreeGrafter"/>
</dbReference>
<dbReference type="OrthoDB" id="414781at2759"/>
<dbReference type="InterPro" id="IPR024156">
    <property type="entry name" value="Small_GTPase_ARF"/>
</dbReference>
<sequence>TFLEQTEARFVKGYGALNPARITSTSVKSKSTTPVLIFEDLGGQEDWVNYDDEANALIFVVDATRRDLSDEVAMVFKYDMSNEYMRMMPVLVAVNKSEIESAAPGCRDGFILSTFSKVPINLFACFAAM</sequence>
<dbReference type="GO" id="GO:0034067">
    <property type="term" value="P:protein localization to Golgi apparatus"/>
    <property type="evidence" value="ECO:0007669"/>
    <property type="project" value="TreeGrafter"/>
</dbReference>
<dbReference type="GO" id="GO:0006886">
    <property type="term" value="P:intracellular protein transport"/>
    <property type="evidence" value="ECO:0007669"/>
    <property type="project" value="TreeGrafter"/>
</dbReference>
<proteinExistence type="predicted"/>